<evidence type="ECO:0000313" key="3">
    <source>
        <dbReference type="Proteomes" id="UP000799750"/>
    </source>
</evidence>
<feature type="region of interest" description="Disordered" evidence="1">
    <location>
        <begin position="14"/>
        <end position="41"/>
    </location>
</feature>
<dbReference type="AlphaFoldDB" id="A0A6A6QM83"/>
<reference evidence="2" key="1">
    <citation type="journal article" date="2020" name="Stud. Mycol.">
        <title>101 Dothideomycetes genomes: a test case for predicting lifestyles and emergence of pathogens.</title>
        <authorList>
            <person name="Haridas S."/>
            <person name="Albert R."/>
            <person name="Binder M."/>
            <person name="Bloem J."/>
            <person name="Labutti K."/>
            <person name="Salamov A."/>
            <person name="Andreopoulos B."/>
            <person name="Baker S."/>
            <person name="Barry K."/>
            <person name="Bills G."/>
            <person name="Bluhm B."/>
            <person name="Cannon C."/>
            <person name="Castanera R."/>
            <person name="Culley D."/>
            <person name="Daum C."/>
            <person name="Ezra D."/>
            <person name="Gonzalez J."/>
            <person name="Henrissat B."/>
            <person name="Kuo A."/>
            <person name="Liang C."/>
            <person name="Lipzen A."/>
            <person name="Lutzoni F."/>
            <person name="Magnuson J."/>
            <person name="Mondo S."/>
            <person name="Nolan M."/>
            <person name="Ohm R."/>
            <person name="Pangilinan J."/>
            <person name="Park H.-J."/>
            <person name="Ramirez L."/>
            <person name="Alfaro M."/>
            <person name="Sun H."/>
            <person name="Tritt A."/>
            <person name="Yoshinaga Y."/>
            <person name="Zwiers L.-H."/>
            <person name="Turgeon B."/>
            <person name="Goodwin S."/>
            <person name="Spatafora J."/>
            <person name="Crous P."/>
            <person name="Grigoriev I."/>
        </authorList>
    </citation>
    <scope>NUCLEOTIDE SEQUENCE</scope>
    <source>
        <strain evidence="2">CBS 269.34</strain>
    </source>
</reference>
<accession>A0A6A6QM83</accession>
<keyword evidence="3" id="KW-1185">Reference proteome</keyword>
<gene>
    <name evidence="2" type="ORF">BU16DRAFT_74421</name>
</gene>
<protein>
    <submittedName>
        <fullName evidence="2">Uncharacterized protein</fullName>
    </submittedName>
</protein>
<proteinExistence type="predicted"/>
<evidence type="ECO:0000256" key="1">
    <source>
        <dbReference type="SAM" id="MobiDB-lite"/>
    </source>
</evidence>
<dbReference type="OrthoDB" id="10553618at2759"/>
<dbReference type="Proteomes" id="UP000799750">
    <property type="component" value="Unassembled WGS sequence"/>
</dbReference>
<name>A0A6A6QM83_9PEZI</name>
<evidence type="ECO:0000313" key="2">
    <source>
        <dbReference type="EMBL" id="KAF2493234.1"/>
    </source>
</evidence>
<organism evidence="2 3">
    <name type="scientific">Lophium mytilinum</name>
    <dbReference type="NCBI Taxonomy" id="390894"/>
    <lineage>
        <taxon>Eukaryota</taxon>
        <taxon>Fungi</taxon>
        <taxon>Dikarya</taxon>
        <taxon>Ascomycota</taxon>
        <taxon>Pezizomycotina</taxon>
        <taxon>Dothideomycetes</taxon>
        <taxon>Pleosporomycetidae</taxon>
        <taxon>Mytilinidiales</taxon>
        <taxon>Mytilinidiaceae</taxon>
        <taxon>Lophium</taxon>
    </lineage>
</organism>
<sequence length="394" mass="44519">MGAGKATQKLIGLAANSLVSPSKSTGGNGKEDDSDQTGQDDCHERIKDARKRLRVCQAIIARFAALSKRENNKGCSWNSIEGKVLEEANAPVEGESWSGICAIAQETCPIAQMINFNLSIFLMILTGYGYCGMLTEEVMNSMRHGGKWLSSTWDCILATFPVPKETQVLRIDLKDGETGPKLRADLDGQVWFVCNDEKMNWWITLYYRQEAKIVEFVSTREIGRESLESVRRAAKDRIRRELGETVKLIEGSPIRMHVSEEQRASGPLAYATLYELLHNVEFYKHPDPNADVARYHALSSAVAKQQAAYAKPLAQNTPQRDKVRHEMAKEPYAAFNDSTPANLRKLGYSQDEINTHTASTSMFIKARRDNDPIEEKIKMREQYPLEYYIRKTEE</sequence>
<dbReference type="EMBL" id="MU004192">
    <property type="protein sequence ID" value="KAF2493234.1"/>
    <property type="molecule type" value="Genomic_DNA"/>
</dbReference>